<protein>
    <submittedName>
        <fullName evidence="2">Glycosyl transferase family 2</fullName>
    </submittedName>
</protein>
<feature type="domain" description="Glycosyltransferase 2-like" evidence="1">
    <location>
        <begin position="1"/>
        <end position="149"/>
    </location>
</feature>
<keyword evidence="2" id="KW-0808">Transferase</keyword>
<dbReference type="AlphaFoldDB" id="A0A1H9V3G7"/>
<dbReference type="PANTHER" id="PTHR22916:SF3">
    <property type="entry name" value="UDP-GLCNAC:BETAGAL BETA-1,3-N-ACETYLGLUCOSAMINYLTRANSFERASE-LIKE PROTEIN 1"/>
    <property type="match status" value="1"/>
</dbReference>
<evidence type="ECO:0000259" key="1">
    <source>
        <dbReference type="Pfam" id="PF00535"/>
    </source>
</evidence>
<evidence type="ECO:0000313" key="2">
    <source>
        <dbReference type="EMBL" id="SES16360.1"/>
    </source>
</evidence>
<dbReference type="InterPro" id="IPR029044">
    <property type="entry name" value="Nucleotide-diphossugar_trans"/>
</dbReference>
<dbReference type="Proteomes" id="UP000199572">
    <property type="component" value="Unassembled WGS sequence"/>
</dbReference>
<dbReference type="SUPFAM" id="SSF53448">
    <property type="entry name" value="Nucleotide-diphospho-sugar transferases"/>
    <property type="match status" value="1"/>
</dbReference>
<dbReference type="EMBL" id="FOGG01000037">
    <property type="protein sequence ID" value="SES16360.1"/>
    <property type="molecule type" value="Genomic_DNA"/>
</dbReference>
<proteinExistence type="predicted"/>
<dbReference type="Pfam" id="PF00535">
    <property type="entry name" value="Glycos_transf_2"/>
    <property type="match status" value="1"/>
</dbReference>
<dbReference type="STRING" id="390241.SAMN04488023_13730"/>
<keyword evidence="3" id="KW-1185">Reference proteome</keyword>
<evidence type="ECO:0000313" key="3">
    <source>
        <dbReference type="Proteomes" id="UP000199572"/>
    </source>
</evidence>
<dbReference type="GO" id="GO:0016758">
    <property type="term" value="F:hexosyltransferase activity"/>
    <property type="evidence" value="ECO:0007669"/>
    <property type="project" value="UniProtKB-ARBA"/>
</dbReference>
<accession>A0A1H9V3G7</accession>
<name>A0A1H9V3G7_9SPHI</name>
<dbReference type="Gene3D" id="3.90.550.10">
    <property type="entry name" value="Spore Coat Polysaccharide Biosynthesis Protein SpsA, Chain A"/>
    <property type="match status" value="1"/>
</dbReference>
<organism evidence="2 3">
    <name type="scientific">Pedobacter rhizosphaerae</name>
    <dbReference type="NCBI Taxonomy" id="390241"/>
    <lineage>
        <taxon>Bacteria</taxon>
        <taxon>Pseudomonadati</taxon>
        <taxon>Bacteroidota</taxon>
        <taxon>Sphingobacteriia</taxon>
        <taxon>Sphingobacteriales</taxon>
        <taxon>Sphingobacteriaceae</taxon>
        <taxon>Pedobacter</taxon>
    </lineage>
</organism>
<dbReference type="InterPro" id="IPR001173">
    <property type="entry name" value="Glyco_trans_2-like"/>
</dbReference>
<reference evidence="2 3" key="1">
    <citation type="submission" date="2016-10" db="EMBL/GenBank/DDBJ databases">
        <authorList>
            <person name="de Groot N.N."/>
        </authorList>
    </citation>
    <scope>NUCLEOTIDE SEQUENCE [LARGE SCALE GENOMIC DNA]</scope>
    <source>
        <strain evidence="2 3">DSM 18610</strain>
    </source>
</reference>
<sequence length="325" mass="37736">MAAYNQEKYIEKSINSILEQSFSDFELVIVNDGSTDDTVAIVESFSDDRIRLMHNAGNRGLIFTRNRLLDIARGKYIAILDADDIAYHDRLKHQYQFLRKNPDVVLCGGHANIIDEHNRATGAQLRVPVDNTVNMFMLFGNPFVNSTTMFRTESFKAIGGYQEYEISEDYDLFIRMSNGQKVANLDETLIDYRVHSNNTSALHLAIRLENEQRIISSLRSMMGVSVDEFSLKIHFELFSWHLNKDHLTNYANLLSELKLANRISKTYDSNRFERFLFDKWCAILLSDQVNGLYLKWYFNPALFSLSYFNLKKMRKALKNSIKNVF</sequence>
<gene>
    <name evidence="2" type="ORF">SAMN04488023_13730</name>
</gene>
<dbReference type="PANTHER" id="PTHR22916">
    <property type="entry name" value="GLYCOSYLTRANSFERASE"/>
    <property type="match status" value="1"/>
</dbReference>